<keyword evidence="1" id="KW-0808">Transferase</keyword>
<dbReference type="OrthoDB" id="2426488at2759"/>
<dbReference type="Gene3D" id="1.10.510.10">
    <property type="entry name" value="Transferase(Phosphotransferase) domain 1"/>
    <property type="match status" value="1"/>
</dbReference>
<keyword evidence="7" id="KW-1185">Reference proteome</keyword>
<dbReference type="GO" id="GO:0004674">
    <property type="term" value="F:protein serine/threonine kinase activity"/>
    <property type="evidence" value="ECO:0007669"/>
    <property type="project" value="TreeGrafter"/>
</dbReference>
<evidence type="ECO:0000256" key="2">
    <source>
        <dbReference type="ARBA" id="ARBA00022741"/>
    </source>
</evidence>
<dbReference type="GO" id="GO:0005524">
    <property type="term" value="F:ATP binding"/>
    <property type="evidence" value="ECO:0007669"/>
    <property type="project" value="UniProtKB-KW"/>
</dbReference>
<organism evidence="6 7">
    <name type="scientific">Diversispora epigaea</name>
    <dbReference type="NCBI Taxonomy" id="1348612"/>
    <lineage>
        <taxon>Eukaryota</taxon>
        <taxon>Fungi</taxon>
        <taxon>Fungi incertae sedis</taxon>
        <taxon>Mucoromycota</taxon>
        <taxon>Glomeromycotina</taxon>
        <taxon>Glomeromycetes</taxon>
        <taxon>Diversisporales</taxon>
        <taxon>Diversisporaceae</taxon>
        <taxon>Diversispora</taxon>
    </lineage>
</organism>
<dbReference type="InterPro" id="IPR001245">
    <property type="entry name" value="Ser-Thr/Tyr_kinase_cat_dom"/>
</dbReference>
<dbReference type="AlphaFoldDB" id="A0A397JAE9"/>
<gene>
    <name evidence="6" type="ORF">Glove_81g69</name>
</gene>
<evidence type="ECO:0000256" key="4">
    <source>
        <dbReference type="ARBA" id="ARBA00022840"/>
    </source>
</evidence>
<keyword evidence="4" id="KW-0067">ATP-binding</keyword>
<protein>
    <recommendedName>
        <fullName evidence="5">Protein kinase domain-containing protein</fullName>
    </recommendedName>
</protein>
<sequence>MPQEKEIVYCSAGHSYNNNNYKNYIDVSSGICELCIKNHFIHEFETWSSGNVEIDKVIRESQISYQKYYNYRLQWIPYDNFQNIKYIADGGYGSVYSAKLINGIKKYWNFNKQDWKWDFKDYKVALKEIKDSRHDISKFLKEIRNIQIVKNQYFIISCFGISRNPSSQNYIIVMELHDDNLHKFVTKSFLNLDWKSKINLLYNIAIGLDYLHIKNLVHRDLHSGNILVKRYSYNASISDLGLCSLENDLILKSNNNNVYGSIPYIPPEVLRGNIFTKNGDIYSFGIIMYEIATGKQPFSDRAHDTHLIIDICNGVRPKIPDIMLNWIPEWYLDLMYRCWSGDPSNRPTANELFYAFYELVILRNDIFESEEFYIDNDILRQFIIADENRFEFQRQKSFLSSSMSHPQSCYISRNIHTLYGLHNSLEDIKSGKSQDPNLLRYNESTASNTYDIDSKESQECIDWENEIQIMQKKRSFSTLYCDSQEFKEYINLDKDNIILKKLKKGS</sequence>
<proteinExistence type="predicted"/>
<evidence type="ECO:0000256" key="3">
    <source>
        <dbReference type="ARBA" id="ARBA00022777"/>
    </source>
</evidence>
<evidence type="ECO:0000313" key="7">
    <source>
        <dbReference type="Proteomes" id="UP000266861"/>
    </source>
</evidence>
<accession>A0A397JAE9</accession>
<name>A0A397JAE9_9GLOM</name>
<feature type="domain" description="Protein kinase" evidence="5">
    <location>
        <begin position="81"/>
        <end position="357"/>
    </location>
</feature>
<keyword evidence="2" id="KW-0547">Nucleotide-binding</keyword>
<dbReference type="PROSITE" id="PS50011">
    <property type="entry name" value="PROTEIN_KINASE_DOM"/>
    <property type="match status" value="1"/>
</dbReference>
<comment type="caution">
    <text evidence="6">The sequence shown here is derived from an EMBL/GenBank/DDBJ whole genome shotgun (WGS) entry which is preliminary data.</text>
</comment>
<dbReference type="PANTHER" id="PTHR44329">
    <property type="entry name" value="SERINE/THREONINE-PROTEIN KINASE TNNI3K-RELATED"/>
    <property type="match status" value="1"/>
</dbReference>
<dbReference type="Pfam" id="PF07714">
    <property type="entry name" value="PK_Tyr_Ser-Thr"/>
    <property type="match status" value="1"/>
</dbReference>
<evidence type="ECO:0000313" key="6">
    <source>
        <dbReference type="EMBL" id="RHZ84477.1"/>
    </source>
</evidence>
<keyword evidence="3" id="KW-0418">Kinase</keyword>
<dbReference type="EMBL" id="PQFF01000077">
    <property type="protein sequence ID" value="RHZ84477.1"/>
    <property type="molecule type" value="Genomic_DNA"/>
</dbReference>
<reference evidence="6 7" key="1">
    <citation type="submission" date="2018-08" db="EMBL/GenBank/DDBJ databases">
        <title>Genome and evolution of the arbuscular mycorrhizal fungus Diversispora epigaea (formerly Glomus versiforme) and its bacterial endosymbionts.</title>
        <authorList>
            <person name="Sun X."/>
            <person name="Fei Z."/>
            <person name="Harrison M."/>
        </authorList>
    </citation>
    <scope>NUCLEOTIDE SEQUENCE [LARGE SCALE GENOMIC DNA]</scope>
    <source>
        <strain evidence="6 7">IT104</strain>
    </source>
</reference>
<dbReference type="InterPro" id="IPR011009">
    <property type="entry name" value="Kinase-like_dom_sf"/>
</dbReference>
<evidence type="ECO:0000256" key="1">
    <source>
        <dbReference type="ARBA" id="ARBA00022679"/>
    </source>
</evidence>
<dbReference type="SUPFAM" id="SSF56112">
    <property type="entry name" value="Protein kinase-like (PK-like)"/>
    <property type="match status" value="1"/>
</dbReference>
<dbReference type="STRING" id="1348612.A0A397JAE9"/>
<dbReference type="InterPro" id="IPR051681">
    <property type="entry name" value="Ser/Thr_Kinases-Pseudokinases"/>
</dbReference>
<dbReference type="Proteomes" id="UP000266861">
    <property type="component" value="Unassembled WGS sequence"/>
</dbReference>
<dbReference type="InterPro" id="IPR000719">
    <property type="entry name" value="Prot_kinase_dom"/>
</dbReference>
<dbReference type="PANTHER" id="PTHR44329:SF288">
    <property type="entry name" value="MITOGEN-ACTIVATED PROTEIN KINASE KINASE KINASE 20"/>
    <property type="match status" value="1"/>
</dbReference>
<evidence type="ECO:0000259" key="5">
    <source>
        <dbReference type="PROSITE" id="PS50011"/>
    </source>
</evidence>